<feature type="compositionally biased region" description="Low complexity" evidence="14">
    <location>
        <begin position="721"/>
        <end position="734"/>
    </location>
</feature>
<dbReference type="GO" id="GO:0006355">
    <property type="term" value="P:regulation of DNA-templated transcription"/>
    <property type="evidence" value="ECO:0007669"/>
    <property type="project" value="InterPro"/>
</dbReference>
<dbReference type="EC" id="2.3.1.48" evidence="3"/>
<dbReference type="Pfam" id="PF11717">
    <property type="entry name" value="Tudor-knot"/>
    <property type="match status" value="1"/>
</dbReference>
<dbReference type="Gene3D" id="1.10.10.10">
    <property type="entry name" value="Winged helix-like DNA-binding domain superfamily/Winged helix DNA-binding domain"/>
    <property type="match status" value="1"/>
</dbReference>
<dbReference type="Gene3D" id="3.30.60.60">
    <property type="entry name" value="N-acetyl transferase-like"/>
    <property type="match status" value="1"/>
</dbReference>
<dbReference type="InterPro" id="IPR016197">
    <property type="entry name" value="Chromo-like_dom_sf"/>
</dbReference>
<keyword evidence="10" id="KW-0804">Transcription</keyword>
<evidence type="ECO:0000256" key="15">
    <source>
        <dbReference type="SAM" id="Phobius"/>
    </source>
</evidence>
<dbReference type="PROSITE" id="PS51726">
    <property type="entry name" value="MYST_HAT"/>
    <property type="match status" value="1"/>
</dbReference>
<accession>A0A8H5CD05</accession>
<evidence type="ECO:0000313" key="18">
    <source>
        <dbReference type="Proteomes" id="UP000559256"/>
    </source>
</evidence>
<keyword evidence="8" id="KW-0007">Acetylation</keyword>
<dbReference type="GO" id="GO:0035267">
    <property type="term" value="C:NuA4 histone acetyltransferase complex"/>
    <property type="evidence" value="ECO:0007669"/>
    <property type="project" value="TreeGrafter"/>
</dbReference>
<comment type="caution">
    <text evidence="17">The sequence shown here is derived from an EMBL/GenBank/DDBJ whole genome shotgun (WGS) entry which is preliminary data.</text>
</comment>
<evidence type="ECO:0000256" key="2">
    <source>
        <dbReference type="ARBA" id="ARBA00010107"/>
    </source>
</evidence>
<keyword evidence="15" id="KW-0812">Transmembrane</keyword>
<dbReference type="GO" id="GO:0046972">
    <property type="term" value="F:histone H4K16 acetyltransferase activity"/>
    <property type="evidence" value="ECO:0007669"/>
    <property type="project" value="TreeGrafter"/>
</dbReference>
<keyword evidence="4" id="KW-0808">Transferase</keyword>
<keyword evidence="18" id="KW-1185">Reference proteome</keyword>
<dbReference type="SUPFAM" id="SSF55729">
    <property type="entry name" value="Acyl-CoA N-acyltransferases (Nat)"/>
    <property type="match status" value="1"/>
</dbReference>
<organism evidence="17 18">
    <name type="scientific">Tetrapyrgos nigripes</name>
    <dbReference type="NCBI Taxonomy" id="182062"/>
    <lineage>
        <taxon>Eukaryota</taxon>
        <taxon>Fungi</taxon>
        <taxon>Dikarya</taxon>
        <taxon>Basidiomycota</taxon>
        <taxon>Agaricomycotina</taxon>
        <taxon>Agaricomycetes</taxon>
        <taxon>Agaricomycetidae</taxon>
        <taxon>Agaricales</taxon>
        <taxon>Marasmiineae</taxon>
        <taxon>Marasmiaceae</taxon>
        <taxon>Tetrapyrgos</taxon>
    </lineage>
</organism>
<keyword evidence="6" id="KW-0863">Zinc-finger</keyword>
<dbReference type="PANTHER" id="PTHR10615">
    <property type="entry name" value="HISTONE ACETYLTRANSFERASE"/>
    <property type="match status" value="1"/>
</dbReference>
<evidence type="ECO:0000256" key="1">
    <source>
        <dbReference type="ARBA" id="ARBA00004123"/>
    </source>
</evidence>
<dbReference type="OrthoDB" id="787137at2759"/>
<proteinExistence type="inferred from homology"/>
<dbReference type="Gene3D" id="3.40.630.30">
    <property type="match status" value="1"/>
</dbReference>
<feature type="region of interest" description="Disordered" evidence="14">
    <location>
        <begin position="721"/>
        <end position="767"/>
    </location>
</feature>
<feature type="region of interest" description="Disordered" evidence="14">
    <location>
        <begin position="402"/>
        <end position="425"/>
    </location>
</feature>
<evidence type="ECO:0000313" key="17">
    <source>
        <dbReference type="EMBL" id="KAF5338257.1"/>
    </source>
</evidence>
<keyword evidence="15" id="KW-0472">Membrane</keyword>
<dbReference type="Pfam" id="PF01853">
    <property type="entry name" value="MOZ_SAS"/>
    <property type="match status" value="1"/>
</dbReference>
<evidence type="ECO:0000256" key="9">
    <source>
        <dbReference type="ARBA" id="ARBA00023015"/>
    </source>
</evidence>
<dbReference type="InterPro" id="IPR016181">
    <property type="entry name" value="Acyl_CoA_acyltransferase"/>
</dbReference>
<keyword evidence="7" id="KW-0862">Zinc</keyword>
<dbReference type="SUPFAM" id="SSF54160">
    <property type="entry name" value="Chromo domain-like"/>
    <property type="match status" value="1"/>
</dbReference>
<dbReference type="FunFam" id="3.40.630.30:FF:000156">
    <property type="entry name" value="Histone acetyltransferase"/>
    <property type="match status" value="1"/>
</dbReference>
<evidence type="ECO:0000256" key="13">
    <source>
        <dbReference type="PIRSR" id="PIRSR602717-51"/>
    </source>
</evidence>
<evidence type="ECO:0000259" key="16">
    <source>
        <dbReference type="PROSITE" id="PS51726"/>
    </source>
</evidence>
<evidence type="ECO:0000256" key="10">
    <source>
        <dbReference type="ARBA" id="ARBA00023163"/>
    </source>
</evidence>
<evidence type="ECO:0000256" key="3">
    <source>
        <dbReference type="ARBA" id="ARBA00013184"/>
    </source>
</evidence>
<feature type="active site" description="Proton donor/acceptor" evidence="13">
    <location>
        <position position="362"/>
    </location>
</feature>
<dbReference type="InterPro" id="IPR040706">
    <property type="entry name" value="Zf-MYST"/>
</dbReference>
<dbReference type="Gene3D" id="2.30.30.140">
    <property type="match status" value="1"/>
</dbReference>
<keyword evidence="11" id="KW-0539">Nucleus</keyword>
<protein>
    <recommendedName>
        <fullName evidence="3">histone acetyltransferase</fullName>
        <ecNumber evidence="3">2.3.1.48</ecNumber>
    </recommendedName>
</protein>
<dbReference type="Proteomes" id="UP000559256">
    <property type="component" value="Unassembled WGS sequence"/>
</dbReference>
<name>A0A8H5CD05_9AGAR</name>
<dbReference type="AlphaFoldDB" id="A0A8H5CD05"/>
<evidence type="ECO:0000256" key="12">
    <source>
        <dbReference type="ARBA" id="ARBA00023315"/>
    </source>
</evidence>
<evidence type="ECO:0000256" key="8">
    <source>
        <dbReference type="ARBA" id="ARBA00022990"/>
    </source>
</evidence>
<dbReference type="InterPro" id="IPR002717">
    <property type="entry name" value="HAT_MYST-type"/>
</dbReference>
<keyword evidence="5" id="KW-0479">Metal-binding</keyword>
<keyword evidence="12" id="KW-0012">Acyltransferase</keyword>
<evidence type="ECO:0000256" key="5">
    <source>
        <dbReference type="ARBA" id="ARBA00022723"/>
    </source>
</evidence>
<evidence type="ECO:0000256" key="7">
    <source>
        <dbReference type="ARBA" id="ARBA00022833"/>
    </source>
</evidence>
<evidence type="ECO:0000256" key="6">
    <source>
        <dbReference type="ARBA" id="ARBA00022771"/>
    </source>
</evidence>
<sequence>MPPTHVVTISHQTPQHTVLRHDREEPVIILQERDGDEPEVYIHYVNLEKRHDDWVPKSLLQPMQSTSAAGSTGSAGGGRKRKRAGSQSGSLPGSRSRSVSSLSEPEDPEHHSGLVAQNGVNQTTVIMTEDEFDFQHHRKIYAQRNFDKVIFGQWLIKTWYFSPYPLTENEDHEPAPSTSNVGTPKIPGLHKSSRSHARTTDLFAGGLNRFSTHGEKPFLWVCGMCFKYMTDSASWELHTKNCLVKHPPGNKVYQRGAHTIWEVDGAKAKLYCQNLSLFGKLFIDVKTLFFDCDNFLFYILTDATSQKDNLLGFFSKEKVSYDDYNLACILTLPPFQKQGFGALMIEFSYELSRREGKTGTPERPLSDLGLRSYLSYWVSALIRFFRKLLTVLPLSTTEIVTKGTPPDLGSPSRESSEDGILKKRKKSNKGWDGEVYEDGSFDSIDDKLASFRHFVTKANPDGSATTHVRIECTLADIAEATSIRVEDAAFALQEVGLLDRCGQIRKPGVIGDAEDPDMKDDVVILTREMIEKVAIERKVKKQCLIPNASAGATLQLLCNRAYKSSPLTDLHPHLPNLSMLSVQRARALVAIFVSLCITSFQPVAASSCNPDFDDDCFCDDYDPQRNCNFGFRHRSKASIIAGAVVAGVTLICLIIAALIWKRRRDRVRAAQSQAQAAAVANGTFNQPFNTTYNQYYPPPNATYGQDVPYGTSYGAPYGAQGGPNPYAGGPYNAPTPGAPDAAHLYGNQSSPSQQHQTMMPNPFETKQ</sequence>
<dbReference type="GO" id="GO:0008270">
    <property type="term" value="F:zinc ion binding"/>
    <property type="evidence" value="ECO:0007669"/>
    <property type="project" value="UniProtKB-KW"/>
</dbReference>
<comment type="subcellular location">
    <subcellularLocation>
        <location evidence="1">Nucleus</location>
    </subcellularLocation>
</comment>
<dbReference type="Pfam" id="PF17772">
    <property type="entry name" value="zf-MYST"/>
    <property type="match status" value="1"/>
</dbReference>
<evidence type="ECO:0000256" key="4">
    <source>
        <dbReference type="ARBA" id="ARBA00022679"/>
    </source>
</evidence>
<evidence type="ECO:0000256" key="14">
    <source>
        <dbReference type="SAM" id="MobiDB-lite"/>
    </source>
</evidence>
<feature type="transmembrane region" description="Helical" evidence="15">
    <location>
        <begin position="637"/>
        <end position="660"/>
    </location>
</feature>
<feature type="domain" description="MYST-type HAT" evidence="16">
    <location>
        <begin position="141"/>
        <end position="546"/>
    </location>
</feature>
<dbReference type="PANTHER" id="PTHR10615:SF219">
    <property type="entry name" value="HISTONE ACETYLTRANSFERASE KAT5"/>
    <property type="match status" value="1"/>
</dbReference>
<dbReference type="InterPro" id="IPR036388">
    <property type="entry name" value="WH-like_DNA-bd_sf"/>
</dbReference>
<feature type="region of interest" description="Disordered" evidence="14">
    <location>
        <begin position="62"/>
        <end position="120"/>
    </location>
</feature>
<comment type="similarity">
    <text evidence="2">Belongs to the MYST (SAS/MOZ) family.</text>
</comment>
<keyword evidence="15" id="KW-1133">Transmembrane helix</keyword>
<dbReference type="EMBL" id="JAACJM010000198">
    <property type="protein sequence ID" value="KAF5338257.1"/>
    <property type="molecule type" value="Genomic_DNA"/>
</dbReference>
<dbReference type="GO" id="GO:0005634">
    <property type="term" value="C:nucleus"/>
    <property type="evidence" value="ECO:0007669"/>
    <property type="project" value="UniProtKB-SubCell"/>
</dbReference>
<dbReference type="InterPro" id="IPR050603">
    <property type="entry name" value="MYST_HAT"/>
</dbReference>
<reference evidence="17 18" key="1">
    <citation type="journal article" date="2020" name="ISME J.">
        <title>Uncovering the hidden diversity of litter-decomposition mechanisms in mushroom-forming fungi.</title>
        <authorList>
            <person name="Floudas D."/>
            <person name="Bentzer J."/>
            <person name="Ahren D."/>
            <person name="Johansson T."/>
            <person name="Persson P."/>
            <person name="Tunlid A."/>
        </authorList>
    </citation>
    <scope>NUCLEOTIDE SEQUENCE [LARGE SCALE GENOMIC DNA]</scope>
    <source>
        <strain evidence="17 18">CBS 291.85</strain>
    </source>
</reference>
<feature type="compositionally biased region" description="Polar residues" evidence="14">
    <location>
        <begin position="746"/>
        <end position="759"/>
    </location>
</feature>
<evidence type="ECO:0000256" key="11">
    <source>
        <dbReference type="ARBA" id="ARBA00023242"/>
    </source>
</evidence>
<dbReference type="InterPro" id="IPR025995">
    <property type="entry name" value="Tudor-knot"/>
</dbReference>
<feature type="compositionally biased region" description="Low complexity" evidence="14">
    <location>
        <begin position="85"/>
        <end position="103"/>
    </location>
</feature>
<keyword evidence="9" id="KW-0805">Transcription regulation</keyword>
<gene>
    <name evidence="17" type="ORF">D9758_012858</name>
</gene>